<dbReference type="AlphaFoldDB" id="A0A6A5HB42"/>
<dbReference type="CTD" id="78775303"/>
<evidence type="ECO:0000313" key="2">
    <source>
        <dbReference type="Proteomes" id="UP000483820"/>
    </source>
</evidence>
<gene>
    <name evidence="1" type="ORF">GCK72_011859</name>
</gene>
<dbReference type="RefSeq" id="XP_053588296.1">
    <property type="nucleotide sequence ID" value="XM_053728719.1"/>
</dbReference>
<reference evidence="1 2" key="1">
    <citation type="submission" date="2019-12" db="EMBL/GenBank/DDBJ databases">
        <title>Chromosome-level assembly of the Caenorhabditis remanei genome.</title>
        <authorList>
            <person name="Teterina A.A."/>
            <person name="Willis J.H."/>
            <person name="Phillips P.C."/>
        </authorList>
    </citation>
    <scope>NUCLEOTIDE SEQUENCE [LARGE SCALE GENOMIC DNA]</scope>
    <source>
        <strain evidence="1 2">PX506</strain>
        <tissue evidence="1">Whole organism</tissue>
    </source>
</reference>
<comment type="caution">
    <text evidence="1">The sequence shown here is derived from an EMBL/GenBank/DDBJ whole genome shotgun (WGS) entry which is preliminary data.</text>
</comment>
<evidence type="ECO:0000313" key="1">
    <source>
        <dbReference type="EMBL" id="KAF1763592.1"/>
    </source>
</evidence>
<organism evidence="1 2">
    <name type="scientific">Caenorhabditis remanei</name>
    <name type="common">Caenorhabditis vulgaris</name>
    <dbReference type="NCBI Taxonomy" id="31234"/>
    <lineage>
        <taxon>Eukaryota</taxon>
        <taxon>Metazoa</taxon>
        <taxon>Ecdysozoa</taxon>
        <taxon>Nematoda</taxon>
        <taxon>Chromadorea</taxon>
        <taxon>Rhabditida</taxon>
        <taxon>Rhabditina</taxon>
        <taxon>Rhabditomorpha</taxon>
        <taxon>Rhabditoidea</taxon>
        <taxon>Rhabditidae</taxon>
        <taxon>Peloderinae</taxon>
        <taxon>Caenorhabditis</taxon>
    </lineage>
</organism>
<dbReference type="Proteomes" id="UP000483820">
    <property type="component" value="Chromosome III"/>
</dbReference>
<sequence>MEWGNGETSYNKELLGTGGGSWSGGCSDGLLATAQFAMRLPSTRQALFHENCGIRLSSASEAQPQCVLCDRRPVLTYRHSVFGSCSSDRYPLSIFARQPFVFLKKEEKIILSMLIIQIDTCLLEFLLELLQKISTNLLLILHKFLMKFLGELNKTFLSRSVIFVEPVTLQIDNHSLHSFAYVYAVQVVLKYVQLEQQA</sequence>
<proteinExistence type="predicted"/>
<dbReference type="GeneID" id="78775303"/>
<protein>
    <submittedName>
        <fullName evidence="1">Uncharacterized protein</fullName>
    </submittedName>
</protein>
<accession>A0A6A5HB42</accession>
<dbReference type="EMBL" id="WUAV01000003">
    <property type="protein sequence ID" value="KAF1763592.1"/>
    <property type="molecule type" value="Genomic_DNA"/>
</dbReference>
<name>A0A6A5HB42_CAERE</name>
<dbReference type="KEGG" id="crq:GCK72_011859"/>